<accession>A0A8J4XMI8</accession>
<sequence length="249" mass="27829">MSCAASHTRRLDSIQRQALRLVDAADTPVQPEPASPLDSLEHRRDVAELVVFHKAQVQGVPHMAGLRQLLKVFERSTLTVFTSGDAVEVLRCRASQHQCTCVGRFSRKWNIFTAAVPHIWEMNTQSVKLAANQWRLSKSTPLMLVIPYDARGDRPSHWVNPSLLGSRVTFFPSTSTLTLQQVQAEDEGAYRCRVDFKTNPTLTFTSNLTFVDVYECWRGFCIAIKNRASGRHAAVAQQSLQGGLPQPKA</sequence>
<organism evidence="2 3">
    <name type="scientific">Chionoecetes opilio</name>
    <name type="common">Atlantic snow crab</name>
    <name type="synonym">Cancer opilio</name>
    <dbReference type="NCBI Taxonomy" id="41210"/>
    <lineage>
        <taxon>Eukaryota</taxon>
        <taxon>Metazoa</taxon>
        <taxon>Ecdysozoa</taxon>
        <taxon>Arthropoda</taxon>
        <taxon>Crustacea</taxon>
        <taxon>Multicrustacea</taxon>
        <taxon>Malacostraca</taxon>
        <taxon>Eumalacostraca</taxon>
        <taxon>Eucarida</taxon>
        <taxon>Decapoda</taxon>
        <taxon>Pleocyemata</taxon>
        <taxon>Brachyura</taxon>
        <taxon>Eubrachyura</taxon>
        <taxon>Majoidea</taxon>
        <taxon>Majidae</taxon>
        <taxon>Chionoecetes</taxon>
    </lineage>
</organism>
<dbReference type="SUPFAM" id="SSF48726">
    <property type="entry name" value="Immunoglobulin"/>
    <property type="match status" value="1"/>
</dbReference>
<comment type="caution">
    <text evidence="2">The sequence shown here is derived from an EMBL/GenBank/DDBJ whole genome shotgun (WGS) entry which is preliminary data.</text>
</comment>
<evidence type="ECO:0000259" key="1">
    <source>
        <dbReference type="PROSITE" id="PS50835"/>
    </source>
</evidence>
<dbReference type="InterPro" id="IPR007110">
    <property type="entry name" value="Ig-like_dom"/>
</dbReference>
<feature type="domain" description="Ig-like" evidence="1">
    <location>
        <begin position="61"/>
        <end position="209"/>
    </location>
</feature>
<evidence type="ECO:0000313" key="3">
    <source>
        <dbReference type="Proteomes" id="UP000770661"/>
    </source>
</evidence>
<dbReference type="Proteomes" id="UP000770661">
    <property type="component" value="Unassembled WGS sequence"/>
</dbReference>
<proteinExistence type="predicted"/>
<evidence type="ECO:0000313" key="2">
    <source>
        <dbReference type="EMBL" id="KAG0710273.1"/>
    </source>
</evidence>
<dbReference type="InterPro" id="IPR013783">
    <property type="entry name" value="Ig-like_fold"/>
</dbReference>
<dbReference type="InterPro" id="IPR036179">
    <property type="entry name" value="Ig-like_dom_sf"/>
</dbReference>
<name>A0A8J4XMI8_CHIOP</name>
<dbReference type="PROSITE" id="PS50835">
    <property type="entry name" value="IG_LIKE"/>
    <property type="match status" value="1"/>
</dbReference>
<keyword evidence="3" id="KW-1185">Reference proteome</keyword>
<dbReference type="AlphaFoldDB" id="A0A8J4XMI8"/>
<dbReference type="EMBL" id="JACEEZ010024361">
    <property type="protein sequence ID" value="KAG0710273.1"/>
    <property type="molecule type" value="Genomic_DNA"/>
</dbReference>
<reference evidence="2" key="1">
    <citation type="submission" date="2020-07" db="EMBL/GenBank/DDBJ databases">
        <title>The High-quality genome of the commercially important snow crab, Chionoecetes opilio.</title>
        <authorList>
            <person name="Jeong J.-H."/>
            <person name="Ryu S."/>
        </authorList>
    </citation>
    <scope>NUCLEOTIDE SEQUENCE</scope>
    <source>
        <strain evidence="2">MADBK_172401_WGS</strain>
        <tissue evidence="2">Digestive gland</tissue>
    </source>
</reference>
<protein>
    <recommendedName>
        <fullName evidence="1">Ig-like domain-containing protein</fullName>
    </recommendedName>
</protein>
<dbReference type="CDD" id="cd00096">
    <property type="entry name" value="Ig"/>
    <property type="match status" value="1"/>
</dbReference>
<dbReference type="OrthoDB" id="6364030at2759"/>
<dbReference type="Gene3D" id="2.60.40.10">
    <property type="entry name" value="Immunoglobulins"/>
    <property type="match status" value="1"/>
</dbReference>
<gene>
    <name evidence="2" type="ORF">GWK47_002537</name>
</gene>